<keyword evidence="1" id="KW-1133">Transmembrane helix</keyword>
<feature type="transmembrane region" description="Helical" evidence="1">
    <location>
        <begin position="42"/>
        <end position="61"/>
    </location>
</feature>
<name>A0ABP9MX61_9HYPH</name>
<keyword evidence="3" id="KW-1185">Reference proteome</keyword>
<dbReference type="EMBL" id="BAABIY010000097">
    <property type="protein sequence ID" value="GAA5103184.1"/>
    <property type="molecule type" value="Genomic_DNA"/>
</dbReference>
<keyword evidence="1" id="KW-0812">Transmembrane</keyword>
<evidence type="ECO:0000256" key="1">
    <source>
        <dbReference type="SAM" id="Phobius"/>
    </source>
</evidence>
<comment type="caution">
    <text evidence="2">The sequence shown here is derived from an EMBL/GenBank/DDBJ whole genome shotgun (WGS) entry which is preliminary data.</text>
</comment>
<organism evidence="2 3">
    <name type="scientific">Bartonella acomydis</name>
    <dbReference type="NCBI Taxonomy" id="686234"/>
    <lineage>
        <taxon>Bacteria</taxon>
        <taxon>Pseudomonadati</taxon>
        <taxon>Pseudomonadota</taxon>
        <taxon>Alphaproteobacteria</taxon>
        <taxon>Hyphomicrobiales</taxon>
        <taxon>Bartonellaceae</taxon>
        <taxon>Bartonella</taxon>
    </lineage>
</organism>
<proteinExistence type="predicted"/>
<reference evidence="3" key="1">
    <citation type="journal article" date="2019" name="Int. J. Syst. Evol. Microbiol.">
        <title>The Global Catalogue of Microorganisms (GCM) 10K type strain sequencing project: providing services to taxonomists for standard genome sequencing and annotation.</title>
        <authorList>
            <consortium name="The Broad Institute Genomics Platform"/>
            <consortium name="The Broad Institute Genome Sequencing Center for Infectious Disease"/>
            <person name="Wu L."/>
            <person name="Ma J."/>
        </authorList>
    </citation>
    <scope>NUCLEOTIDE SEQUENCE [LARGE SCALE GENOMIC DNA]</scope>
    <source>
        <strain evidence="3">JCM 17706</strain>
    </source>
</reference>
<sequence length="65" mass="7213">MYGYDNIGLKLYGHSRADMILGNMLYTFKQEGIDAIVNNTNINLYVPAFNAFFAAGLLAYVSEGK</sequence>
<accession>A0ABP9MX61</accession>
<gene>
    <name evidence="2" type="ORF">GCM10023260_16020</name>
</gene>
<protein>
    <submittedName>
        <fullName evidence="2">Uncharacterized protein</fullName>
    </submittedName>
</protein>
<evidence type="ECO:0000313" key="2">
    <source>
        <dbReference type="EMBL" id="GAA5103184.1"/>
    </source>
</evidence>
<dbReference type="Proteomes" id="UP001501525">
    <property type="component" value="Unassembled WGS sequence"/>
</dbReference>
<keyword evidence="1" id="KW-0472">Membrane</keyword>
<evidence type="ECO:0000313" key="3">
    <source>
        <dbReference type="Proteomes" id="UP001501525"/>
    </source>
</evidence>